<reference evidence="2" key="2">
    <citation type="submission" date="2008-12" db="EMBL/GenBank/DDBJ databases">
        <title>Improved gene annotation of the rice (Oryza sativa) genomes.</title>
        <authorList>
            <person name="Wang J."/>
            <person name="Li R."/>
            <person name="Fan W."/>
            <person name="Huang Q."/>
            <person name="Zhang J."/>
            <person name="Zhou Y."/>
            <person name="Hu Y."/>
            <person name="Zi S."/>
            <person name="Li J."/>
            <person name="Ni P."/>
            <person name="Zheng H."/>
            <person name="Zhang Y."/>
            <person name="Zhao M."/>
            <person name="Hao Q."/>
            <person name="McDermott J."/>
            <person name="Samudrala R."/>
            <person name="Kristiansen K."/>
            <person name="Wong G.K.-S."/>
        </authorList>
    </citation>
    <scope>NUCLEOTIDE SEQUENCE</scope>
</reference>
<sequence length="71" mass="7389">MEAAGSTRTASEEGAAAAMEAAGSTRTASEEDSGASARVTALTNDPDTDELTVKWLHENMEPLRVFISATC</sequence>
<accession>A3AXV8</accession>
<reference evidence="2" key="1">
    <citation type="journal article" date="2005" name="PLoS Biol.">
        <title>The genomes of Oryza sativa: a history of duplications.</title>
        <authorList>
            <person name="Yu J."/>
            <person name="Wang J."/>
            <person name="Lin W."/>
            <person name="Li S."/>
            <person name="Li H."/>
            <person name="Zhou J."/>
            <person name="Ni P."/>
            <person name="Dong W."/>
            <person name="Hu S."/>
            <person name="Zeng C."/>
            <person name="Zhang J."/>
            <person name="Zhang Y."/>
            <person name="Li R."/>
            <person name="Xu Z."/>
            <person name="Li S."/>
            <person name="Li X."/>
            <person name="Zheng H."/>
            <person name="Cong L."/>
            <person name="Lin L."/>
            <person name="Yin J."/>
            <person name="Geng J."/>
            <person name="Li G."/>
            <person name="Shi J."/>
            <person name="Liu J."/>
            <person name="Lv H."/>
            <person name="Li J."/>
            <person name="Wang J."/>
            <person name="Deng Y."/>
            <person name="Ran L."/>
            <person name="Shi X."/>
            <person name="Wang X."/>
            <person name="Wu Q."/>
            <person name="Li C."/>
            <person name="Ren X."/>
            <person name="Wang J."/>
            <person name="Wang X."/>
            <person name="Li D."/>
            <person name="Liu D."/>
            <person name="Zhang X."/>
            <person name="Ji Z."/>
            <person name="Zhao W."/>
            <person name="Sun Y."/>
            <person name="Zhang Z."/>
            <person name="Bao J."/>
            <person name="Han Y."/>
            <person name="Dong L."/>
            <person name="Ji J."/>
            <person name="Chen P."/>
            <person name="Wu S."/>
            <person name="Liu J."/>
            <person name="Xiao Y."/>
            <person name="Bu D."/>
            <person name="Tan J."/>
            <person name="Yang L."/>
            <person name="Ye C."/>
            <person name="Zhang J."/>
            <person name="Xu J."/>
            <person name="Zhou Y."/>
            <person name="Yu Y."/>
            <person name="Zhang B."/>
            <person name="Zhuang S."/>
            <person name="Wei H."/>
            <person name="Liu B."/>
            <person name="Lei M."/>
            <person name="Yu H."/>
            <person name="Li Y."/>
            <person name="Xu H."/>
            <person name="Wei S."/>
            <person name="He X."/>
            <person name="Fang L."/>
            <person name="Zhang Z."/>
            <person name="Zhang Y."/>
            <person name="Huang X."/>
            <person name="Su Z."/>
            <person name="Tong W."/>
            <person name="Li J."/>
            <person name="Tong Z."/>
            <person name="Li S."/>
            <person name="Ye J."/>
            <person name="Wang L."/>
            <person name="Fang L."/>
            <person name="Lei T."/>
            <person name="Chen C."/>
            <person name="Chen H."/>
            <person name="Xu Z."/>
            <person name="Li H."/>
            <person name="Huang H."/>
            <person name="Zhang F."/>
            <person name="Xu H."/>
            <person name="Li N."/>
            <person name="Zhao C."/>
            <person name="Li S."/>
            <person name="Dong L."/>
            <person name="Huang Y."/>
            <person name="Li L."/>
            <person name="Xi Y."/>
            <person name="Qi Q."/>
            <person name="Li W."/>
            <person name="Zhang B."/>
            <person name="Hu W."/>
            <person name="Zhang Y."/>
            <person name="Tian X."/>
            <person name="Jiao Y."/>
            <person name="Liang X."/>
            <person name="Jin J."/>
            <person name="Gao L."/>
            <person name="Zheng W."/>
            <person name="Hao B."/>
            <person name="Liu S."/>
            <person name="Wang W."/>
            <person name="Yuan L."/>
            <person name="Cao M."/>
            <person name="McDermott J."/>
            <person name="Samudrala R."/>
            <person name="Wang J."/>
            <person name="Wong G.K."/>
            <person name="Yang H."/>
        </authorList>
    </citation>
    <scope>NUCLEOTIDE SEQUENCE [LARGE SCALE GENOMIC DNA]</scope>
</reference>
<dbReference type="EMBL" id="CM000141">
    <property type="protein sequence ID" value="EAZ32147.1"/>
    <property type="molecule type" value="Genomic_DNA"/>
</dbReference>
<protein>
    <submittedName>
        <fullName evidence="2">Uncharacterized protein</fullName>
    </submittedName>
</protein>
<name>A3AXV8_ORYSJ</name>
<feature type="region of interest" description="Disordered" evidence="1">
    <location>
        <begin position="1"/>
        <end position="44"/>
    </location>
</feature>
<proteinExistence type="predicted"/>
<gene>
    <name evidence="2" type="ORF">OsJ_16344</name>
</gene>
<dbReference type="iPTMnet" id="A3AXV8"/>
<dbReference type="Proteomes" id="UP000007752">
    <property type="component" value="Chromosome 4"/>
</dbReference>
<evidence type="ECO:0000313" key="2">
    <source>
        <dbReference type="EMBL" id="EAZ32147.1"/>
    </source>
</evidence>
<feature type="compositionally biased region" description="Low complexity" evidence="1">
    <location>
        <begin position="1"/>
        <end position="27"/>
    </location>
</feature>
<organism evidence="2">
    <name type="scientific">Oryza sativa subsp. japonica</name>
    <name type="common">Rice</name>
    <dbReference type="NCBI Taxonomy" id="39947"/>
    <lineage>
        <taxon>Eukaryota</taxon>
        <taxon>Viridiplantae</taxon>
        <taxon>Streptophyta</taxon>
        <taxon>Embryophyta</taxon>
        <taxon>Tracheophyta</taxon>
        <taxon>Spermatophyta</taxon>
        <taxon>Magnoliopsida</taxon>
        <taxon>Liliopsida</taxon>
        <taxon>Poales</taxon>
        <taxon>Poaceae</taxon>
        <taxon>BOP clade</taxon>
        <taxon>Oryzoideae</taxon>
        <taxon>Oryzeae</taxon>
        <taxon>Oryzinae</taxon>
        <taxon>Oryza</taxon>
        <taxon>Oryza sativa</taxon>
    </lineage>
</organism>
<evidence type="ECO:0000256" key="1">
    <source>
        <dbReference type="SAM" id="MobiDB-lite"/>
    </source>
</evidence>
<dbReference type="AlphaFoldDB" id="A3AXV8"/>